<evidence type="ECO:0000256" key="7">
    <source>
        <dbReference type="ARBA" id="ARBA00023180"/>
    </source>
</evidence>
<dbReference type="SMART" id="SM00406">
    <property type="entry name" value="IGv"/>
    <property type="match status" value="3"/>
</dbReference>
<feature type="domain" description="Ig-like" evidence="17">
    <location>
        <begin position="2425"/>
        <end position="2509"/>
    </location>
</feature>
<dbReference type="SMART" id="SM00179">
    <property type="entry name" value="EGF_CA"/>
    <property type="match status" value="4"/>
</dbReference>
<feature type="domain" description="EGF-like" evidence="15">
    <location>
        <begin position="3278"/>
        <end position="3314"/>
    </location>
</feature>
<feature type="disulfide bond" evidence="13">
    <location>
        <begin position="1017"/>
        <end position="1026"/>
    </location>
</feature>
<dbReference type="Gene3D" id="2.60.120.200">
    <property type="match status" value="3"/>
</dbReference>
<keyword evidence="10" id="KW-0245">EGF-like domain</keyword>
<keyword evidence="9" id="KW-0393">Immunoglobulin domain</keyword>
<dbReference type="Pfam" id="PF00047">
    <property type="entry name" value="ig"/>
    <property type="match status" value="1"/>
</dbReference>
<feature type="domain" description="Ig-like" evidence="17">
    <location>
        <begin position="2655"/>
        <end position="2739"/>
    </location>
</feature>
<evidence type="ECO:0000256" key="10">
    <source>
        <dbReference type="PROSITE-ProRule" id="PRU00076"/>
    </source>
</evidence>
<dbReference type="EMBL" id="WIXP02000016">
    <property type="protein sequence ID" value="KAF6198550.1"/>
    <property type="molecule type" value="Genomic_DNA"/>
</dbReference>
<feature type="domain" description="Laminin G" evidence="14">
    <location>
        <begin position="3092"/>
        <end position="3282"/>
    </location>
</feature>
<evidence type="ECO:0000256" key="13">
    <source>
        <dbReference type="PROSITE-ProRule" id="PRU00460"/>
    </source>
</evidence>
<dbReference type="Pfam" id="PF07679">
    <property type="entry name" value="I-set"/>
    <property type="match status" value="3"/>
</dbReference>
<evidence type="ECO:0000256" key="6">
    <source>
        <dbReference type="ARBA" id="ARBA00023157"/>
    </source>
</evidence>
<feature type="disulfide bond" evidence="12">
    <location>
        <begin position="2628"/>
        <end position="2643"/>
    </location>
</feature>
<dbReference type="InterPro" id="IPR023415">
    <property type="entry name" value="LDLR_class-A_CS"/>
</dbReference>
<feature type="disulfide bond" evidence="11">
    <location>
        <begin position="3509"/>
        <end position="3536"/>
    </location>
</feature>
<dbReference type="CDD" id="cd00110">
    <property type="entry name" value="LamG"/>
    <property type="match status" value="3"/>
</dbReference>
<feature type="disulfide bond" evidence="12">
    <location>
        <begin position="433"/>
        <end position="445"/>
    </location>
</feature>
<feature type="disulfide bond" evidence="10">
    <location>
        <begin position="3038"/>
        <end position="3047"/>
    </location>
</feature>
<dbReference type="InterPro" id="IPR013320">
    <property type="entry name" value="ConA-like_dom_sf"/>
</dbReference>
<feature type="domain" description="EGF-like" evidence="15">
    <location>
        <begin position="3052"/>
        <end position="3087"/>
    </location>
</feature>
<dbReference type="PROSITE" id="PS01209">
    <property type="entry name" value="LDLRA_1"/>
    <property type="match status" value="6"/>
</dbReference>
<feature type="disulfide bond" evidence="12">
    <location>
        <begin position="215"/>
        <end position="233"/>
    </location>
</feature>
<dbReference type="Pfam" id="PF00057">
    <property type="entry name" value="Ldl_recept_a"/>
    <property type="match status" value="10"/>
</dbReference>
<keyword evidence="6 10" id="KW-1015">Disulfide bond</keyword>
<dbReference type="PROSITE" id="PS00022">
    <property type="entry name" value="EGF_1"/>
    <property type="match status" value="8"/>
</dbReference>
<evidence type="ECO:0000313" key="20">
    <source>
        <dbReference type="Proteomes" id="UP000466442"/>
    </source>
</evidence>
<dbReference type="FunFam" id="2.60.40.10:FF:000005">
    <property type="entry name" value="Neuronal cell adhesion molecule"/>
    <property type="match status" value="1"/>
</dbReference>
<accession>A0A8S9WNK4</accession>
<dbReference type="InterPro" id="IPR009030">
    <property type="entry name" value="Growth_fac_rcpt_cys_sf"/>
</dbReference>
<dbReference type="SUPFAM" id="SSF57424">
    <property type="entry name" value="LDL receptor-like module"/>
    <property type="match status" value="10"/>
</dbReference>
<dbReference type="GO" id="GO:0043025">
    <property type="term" value="C:neuronal cell body"/>
    <property type="evidence" value="ECO:0007669"/>
    <property type="project" value="TreeGrafter"/>
</dbReference>
<dbReference type="PANTHER" id="PTHR45080">
    <property type="entry name" value="CONTACTIN 5"/>
    <property type="match status" value="1"/>
</dbReference>
<feature type="domain" description="EGF-like" evidence="15">
    <location>
        <begin position="3316"/>
        <end position="3357"/>
    </location>
</feature>
<dbReference type="InterPro" id="IPR036179">
    <property type="entry name" value="Ig-like_dom_sf"/>
</dbReference>
<feature type="disulfide bond" evidence="12">
    <location>
        <begin position="493"/>
        <end position="508"/>
    </location>
</feature>
<dbReference type="Gene3D" id="2.170.300.10">
    <property type="entry name" value="Tie2 ligand-binding domain superfamily"/>
    <property type="match status" value="3"/>
</dbReference>
<dbReference type="InterPro" id="IPR003598">
    <property type="entry name" value="Ig_sub2"/>
</dbReference>
<dbReference type="OrthoDB" id="10055367at2759"/>
<feature type="domain" description="Ig-like" evidence="17">
    <location>
        <begin position="2237"/>
        <end position="2325"/>
    </location>
</feature>
<feature type="disulfide bond" evidence="12">
    <location>
        <begin position="440"/>
        <end position="458"/>
    </location>
</feature>
<dbReference type="InterPro" id="IPR000742">
    <property type="entry name" value="EGF"/>
</dbReference>
<comment type="caution">
    <text evidence="10">Lacks conserved residue(s) required for the propagation of feature annotation.</text>
</comment>
<keyword evidence="5" id="KW-0472">Membrane</keyword>
<evidence type="ECO:0000256" key="3">
    <source>
        <dbReference type="ARBA" id="ARBA00022729"/>
    </source>
</evidence>
<feature type="disulfide bond" evidence="10">
    <location>
        <begin position="3304"/>
        <end position="3313"/>
    </location>
</feature>
<dbReference type="GO" id="GO:0005886">
    <property type="term" value="C:plasma membrane"/>
    <property type="evidence" value="ECO:0007669"/>
    <property type="project" value="UniProtKB-SubCell"/>
</dbReference>
<feature type="disulfide bond" evidence="10">
    <location>
        <begin position="1634"/>
        <end position="1643"/>
    </location>
</feature>
<feature type="domain" description="Ig-like" evidence="17">
    <location>
        <begin position="2148"/>
        <end position="2232"/>
    </location>
</feature>
<keyword evidence="8 13" id="KW-0424">Laminin EGF-like domain</keyword>
<dbReference type="PROSITE" id="PS01248">
    <property type="entry name" value="EGF_LAM_1"/>
    <property type="match status" value="2"/>
</dbReference>
<name>A0A8S9WNK4_APOLU</name>
<dbReference type="PROSITE" id="PS50027">
    <property type="entry name" value="EGF_LAM_2"/>
    <property type="match status" value="2"/>
</dbReference>
<feature type="disulfide bond" evidence="10">
    <location>
        <begin position="3077"/>
        <end position="3086"/>
    </location>
</feature>
<dbReference type="Gene3D" id="2.10.25.10">
    <property type="entry name" value="Laminin"/>
    <property type="match status" value="5"/>
</dbReference>
<dbReference type="PROSITE" id="PS51115">
    <property type="entry name" value="LAMININ_IVA"/>
    <property type="match status" value="3"/>
</dbReference>
<dbReference type="PANTHER" id="PTHR45080:SF8">
    <property type="entry name" value="IG-LIKE DOMAIN-CONTAINING PROTEIN"/>
    <property type="match status" value="1"/>
</dbReference>
<feature type="domain" description="Laminin G" evidence="14">
    <location>
        <begin position="3363"/>
        <end position="3536"/>
    </location>
</feature>
<dbReference type="SUPFAM" id="SSF57196">
    <property type="entry name" value="EGF/Laminin"/>
    <property type="match status" value="1"/>
</dbReference>
<organism evidence="19 20">
    <name type="scientific">Apolygus lucorum</name>
    <name type="common">Small green plant bug</name>
    <name type="synonym">Lygocoris lucorum</name>
    <dbReference type="NCBI Taxonomy" id="248454"/>
    <lineage>
        <taxon>Eukaryota</taxon>
        <taxon>Metazoa</taxon>
        <taxon>Ecdysozoa</taxon>
        <taxon>Arthropoda</taxon>
        <taxon>Hexapoda</taxon>
        <taxon>Insecta</taxon>
        <taxon>Pterygota</taxon>
        <taxon>Neoptera</taxon>
        <taxon>Paraneoptera</taxon>
        <taxon>Hemiptera</taxon>
        <taxon>Heteroptera</taxon>
        <taxon>Panheteroptera</taxon>
        <taxon>Cimicomorpha</taxon>
        <taxon>Miridae</taxon>
        <taxon>Mirini</taxon>
        <taxon>Apolygus</taxon>
    </lineage>
</organism>
<feature type="disulfide bond" evidence="10">
    <location>
        <begin position="3056"/>
        <end position="3066"/>
    </location>
</feature>
<feature type="disulfide bond" evidence="13">
    <location>
        <begin position="1349"/>
        <end position="1358"/>
    </location>
</feature>
<keyword evidence="4" id="KW-0677">Repeat</keyword>
<dbReference type="SUPFAM" id="SSF57184">
    <property type="entry name" value="Growth factor receptor domain"/>
    <property type="match status" value="2"/>
</dbReference>
<feature type="domain" description="Ig-like" evidence="17">
    <location>
        <begin position="554"/>
        <end position="642"/>
    </location>
</feature>
<dbReference type="SMART" id="SM00181">
    <property type="entry name" value="EGF"/>
    <property type="match status" value="9"/>
</dbReference>
<feature type="domain" description="Ig-like" evidence="17">
    <location>
        <begin position="1771"/>
        <end position="1856"/>
    </location>
</feature>
<dbReference type="Gene3D" id="4.10.400.10">
    <property type="entry name" value="Low-density Lipoprotein Receptor"/>
    <property type="match status" value="11"/>
</dbReference>
<proteinExistence type="predicted"/>
<evidence type="ECO:0000256" key="2">
    <source>
        <dbReference type="ARBA" id="ARBA00022475"/>
    </source>
</evidence>
<evidence type="ECO:0000259" key="17">
    <source>
        <dbReference type="PROSITE" id="PS50835"/>
    </source>
</evidence>
<feature type="domain" description="Laminin IV type A" evidence="18">
    <location>
        <begin position="1073"/>
        <end position="1250"/>
    </location>
</feature>
<evidence type="ECO:0000256" key="4">
    <source>
        <dbReference type="ARBA" id="ARBA00022737"/>
    </source>
</evidence>
<dbReference type="Pfam" id="PF13927">
    <property type="entry name" value="Ig_3"/>
    <property type="match status" value="8"/>
</dbReference>
<sequence>MKSRLGGHDGCSPRDFLCSDRKCIRYYQRCDRIADCEGGEDEENCPCSPSEFQCDNGRCIEASQKCDRNEDCSDGSDERDCDKVCNPPDFKCSNGTCILANLKCNGRPDCPNGEDENLPECPGKGPACLDTEFSCNSGQCIHITFRCDSIPDCTDRSDEDERCSSIESCMPEDFSCSDTGKCIRASQKCDGIRNCDDGSDERDCRGHCSYTEWECASGQCIEASMKCNGVRECDDGTDEDNCRTYPDRPNRACNPYSEFTCDNGECVSRSSQCNNVDDSCSDRPNRACNPYSEFTCDNGECVSRSSQCNNVDDCRDGSDEINCINSEIQLRTDPDRQEISKGKEAVFQCRDEGPSRYRVNWVRGDGQPLPDGSRRINNGARLEIPNVQPSAAGAYVCEAVGAPRSADGARKTVYLTVVQTAVIVPDRVPERTCGWDEATCSNLECIPKEKVCDGYPDCSDKSDESRCSANQQTCDPNMFMCDNRECIVKTWRCDNQKDCLDGSDEKDCNPIKNGTCYSTEFACRSGVQCIPKGMLCDKQKDCHDNSDEIGCKDPEIVEPPRAVVTLTEGESLILRCRAIGFPIPIINWRLNWGHVPAKCRQDSENGFGILTCPNMLIRDSGAYSCEAINGKSKFAIPDANVIVNPVNVGPVCRPPLFNELARSPEECISCFCFGRSTDCRSANLYMYSLPPPRTTFPIVQVRFDSSSVEVNSGFSPVQNYLTATDNGFEIRSPIGGDVSQYNYSYYSMPEETHGNQLKSYGGYINYRVTPGGDTRRPYTDIPDVIIQGNGLTLMHRIRNPLVRGENEASVRIFEGEWEVTNPAERQFNAQARREDIMMALADVRNILIRVQYIEGEGIDTVITDINMDSATTSNTGRAKAAFVEECRCPRGYTGDSCESCARGFIRQPGSYLGLCSEDVEPCKDGTYGDPSRGIPCRPCPCPLAGGSITCQLGPDNLPVCNCPVGYIGRRCEQCDSYNGFSGDARFPSTSPRGCRRSECSAAGSRTTYQRSDGTCDCKRYVTGPRCDQCAKESFFLSPQNENGCIKCFCMGHTKDCQSSNMYRDSITSSFHGNSAQGFSLVKKTDDQFEKINPIVDSSSNELYFDNFDTEVYYWAVSPAYLFDKVSSYGGSLTYTIRYTPSPGGMSSKNSAADVEIRSVNRITLYHFSKQNIEPEQTVTVTVPLLEQYWQGEFGHPTDREQLLQALADVSGIYIKATYTTSTSRASLISVSLDTATSRNNGRPKALEVEECVCPIGYSGTSCEDCSPGYTRTGDGIYLGLCKPCDCQGHTDDCDPESGVCRNCRGNRAGEHCELCAPGFQLTTDNRCEAEGGSCDERGTSRSYGGQCRCKTNVEGPTCDTCRPGFFHLSADNAYGCSRCYCSGVTSVCQSSTLFMEEVPAVALDNNHGFTLSDGSSTVIRDGFRVNAAESELGYNKIGRRNRRLFWSLPARLTGDLVLSYGGSLKFTQRYSTNSLEAGEPNSDQDVIIVGNGRSIFYTFEELLERDTPREASLKISEDQQWRILDQSAGNPLATREDILRVLSKVDHILVRASLSPNIDETFIGSVSLEMASQNPDMTRADQIEVCRCPSEYRGTSCQECADNHYRDSDNTCKKCPCEHGRGCTFINYEVRCNCDPGWTGNLCDIQETRPESILTITMIPAGRLSYVRGQYEHFRCEFNSSIPGRVEIREEYSYWGLNGLSETGDLPRSALRVVPKYYGEAERRVRITDHLTSVDCVVLDEVGQIIGKTQAYIQVDQEPDNSVTDEPPSEPLIRVGISVSPEGHVPEGTRVTLSCTAESNSAEPVRITWSKERGRLPRVIDENNGRLTIISAHSSDSGVYLCTANTRTASETKSVIVMIDETQSIRPTIRIHPSNTIEVLEGGDIWIQCLTTGYPIPDIEWNRADGRSFNDQAEITGGNIRIVSATKADQGEYECRATNQAGQDIQRVTVNVQAQDPEIGQLTIVPREINSITRQTITITCQLEPSSYSYTLHWRRNDRRDFPRRATENNGQLTIREIEMSDAGEYVCEASKPSGQIVSEASAFIWVRRGPSNRLTVSVQPERVTVNEYDTAIMNCNSSIPDAQISWNKVVNNRRSQLGRNAQIENNILRIVNVRYEDRAVYVCRATYGGHTAISRGFLEVRKRGVAPAIELTEASIVLMEGESGHSECRPSGGSPPPRVVWTKGRSGSLPRNIIQEGNLIRLNAVQLSDVGDYVCTASNSAGQTSAVLRLDVQTEPRIRVDPSGSIRKNVGDRLQLICRATGVPAPVVHWEIQNPGRSGSRPETTSETGQAQVDIYSLSEDDGGYYICRATNAAGQAEESVYVQIDRGSRDNDVVPDTSSRFEVDLHGATEITCSHPDRDPNVEFSWSRRDGRPLGRNVSTSGERLIFHRAEVSDEGEYVCEGRDRNGYSTNSYIATLIVIERLNIRLTPEYQTVRPNDNAYIDCQVIGNRSADLRWESVNRALPRSATQSGGRLLFTNIQVEDAGSYKCEAIDRITGSSVTSMARVTVKHNSVDQAPSVRVIGDKNLTFTEGTKLFLQCVVSDTPNVEIRWSKEGNRLPSSADVLGGELTINNLYPEDSGVYICTARSHGVEASDSVHVRVEQGCSALGKISCNDGITCYDRSQICDEYNDCPDGEDELMCNRRKRNHGALSERVYITPSIDRIRVGETMDLRCYTEGIFVADLPQWEKVGGGISDNVAIRENALLIHDVTTDNAGPYRCWVRKPNGQIIEDTYLLEVQAREPKRSHPTVQRKAEKTKTVRVYNSVEIECDTGLEPPVNFIWTRRNGQLLANQTGSRIVLDNVLPSDSGEYLCVASNSEVKIEFPTFLVVKGTIPRFTQQSVSFLKLKPLAGQSGYLKLDILISIKPERPTGLFLYNGEGKAPGKDFIAIGLRNGRVEFRFDVGSGEAVITSNITVPMGKWSNITVKRERKEGRLWVNGVGPFIGTSPGRYQGLDLLEPLYLGSVPNFTVISPAAGFDTGFVGCISYLKINNRVEELSNPIEKSDVSDCDTCSESSCRNNGVCQETPNERGFQCLCPRGFTGQDCQTTGGTSACYPGLCNEGRCVNTHSSYKCQCKLGTAGENCEMKISVNAPQFTGESFLAYPIPAATSDFSLYLEAKFDNVRNSLLAYAGQNHNGLGDFVALTLRDHHIEFTVDTGSGPETIRNAHRVEPGTWLKILAEKKADELSLNVNGDIDDKILDARKNRAYKKGLNLLTPLYLGGYDEITISLHPSMHIKDGITGCVKSLKINGRPPTHLIKNAISSSNVGQCQGVVSNDDLCGEQKCQNGGNCDFSEGIPVCACSSDYGGTYCEIKTNLCGKDPNPCGSQGVCQLEKANPEGYRCDCFFGFTGTTCQDRTSVTTEISFRRNSYVELPGHLTQQWRSDDPVSISMTVQTEDSIGLIFWQGTDGQYMSIGVRDGYIEAEVDHNDNPLTIRSRNRVDDAKPHNVTVTRKASDLEITLDGITVASTNGQPPRKMPSRESIFIGGLANPQEMTHGRWKETFVGCILRLRINDGEVVDFSKHHVSGRNVRSCLSYNENETK</sequence>
<dbReference type="CDD" id="cd00054">
    <property type="entry name" value="EGF_CA"/>
    <property type="match status" value="2"/>
</dbReference>
<dbReference type="PROSITE" id="PS50835">
    <property type="entry name" value="IG_LIKE"/>
    <property type="match status" value="13"/>
</dbReference>
<evidence type="ECO:0000259" key="15">
    <source>
        <dbReference type="PROSITE" id="PS50026"/>
    </source>
</evidence>
<feature type="domain" description="EGF-like" evidence="15">
    <location>
        <begin position="1608"/>
        <end position="1644"/>
    </location>
</feature>
<feature type="disulfide bond" evidence="12">
    <location>
        <begin position="189"/>
        <end position="204"/>
    </location>
</feature>
<feature type="disulfide bond" evidence="12">
    <location>
        <begin position="66"/>
        <end position="81"/>
    </location>
</feature>
<dbReference type="PROSITE" id="PS00010">
    <property type="entry name" value="ASX_HYDROXYL"/>
    <property type="match status" value="1"/>
</dbReference>
<dbReference type="InterPro" id="IPR013098">
    <property type="entry name" value="Ig_I-set"/>
</dbReference>
<feature type="domain" description="Ig-like" evidence="17">
    <location>
        <begin position="2519"/>
        <end position="2600"/>
    </location>
</feature>
<feature type="disulfide bond" evidence="12">
    <location>
        <begin position="481"/>
        <end position="499"/>
    </location>
</feature>
<feature type="disulfide bond" evidence="12">
    <location>
        <begin position="128"/>
        <end position="140"/>
    </location>
</feature>
<feature type="domain" description="Laminin IV type A" evidence="18">
    <location>
        <begin position="1404"/>
        <end position="1585"/>
    </location>
</feature>
<dbReference type="InterPro" id="IPR050958">
    <property type="entry name" value="Cell_Adh-Cytoskel_Orgn"/>
</dbReference>
<dbReference type="GO" id="GO:0050808">
    <property type="term" value="P:synapse organization"/>
    <property type="evidence" value="ECO:0007669"/>
    <property type="project" value="TreeGrafter"/>
</dbReference>
<dbReference type="PROSITE" id="PS01186">
    <property type="entry name" value="EGF_2"/>
    <property type="match status" value="3"/>
</dbReference>
<feature type="domain" description="Laminin IV type A" evidence="18">
    <location>
        <begin position="691"/>
        <end position="885"/>
    </location>
</feature>
<keyword evidence="7" id="KW-0325">Glycoprotein</keyword>
<feature type="disulfide bond" evidence="12">
    <location>
        <begin position="227"/>
        <end position="242"/>
    </location>
</feature>
<feature type="domain" description="EGF-like" evidence="15">
    <location>
        <begin position="3010"/>
        <end position="3048"/>
    </location>
</feature>
<dbReference type="InterPro" id="IPR007110">
    <property type="entry name" value="Ig-like_dom"/>
</dbReference>
<feature type="disulfide bond" evidence="12">
    <location>
        <begin position="208"/>
        <end position="220"/>
    </location>
</feature>
<dbReference type="SMART" id="SM00281">
    <property type="entry name" value="LamB"/>
    <property type="match status" value="3"/>
</dbReference>
<feature type="domain" description="Laminin EGF-like" evidence="16">
    <location>
        <begin position="1284"/>
        <end position="1378"/>
    </location>
</feature>
<evidence type="ECO:0000259" key="18">
    <source>
        <dbReference type="PROSITE" id="PS51115"/>
    </source>
</evidence>
<dbReference type="SMART" id="SM00282">
    <property type="entry name" value="LamG"/>
    <property type="match status" value="3"/>
</dbReference>
<protein>
    <recommendedName>
        <fullName evidence="21">Basement membrane-specific heparan sulfate proteoglycan core protein</fullName>
    </recommendedName>
</protein>
<feature type="domain" description="Ig-like" evidence="17">
    <location>
        <begin position="2051"/>
        <end position="2135"/>
    </location>
</feature>
<dbReference type="GO" id="GO:0008046">
    <property type="term" value="F:axon guidance receptor activity"/>
    <property type="evidence" value="ECO:0007669"/>
    <property type="project" value="TreeGrafter"/>
</dbReference>
<feature type="disulfide bond" evidence="12">
    <location>
        <begin position="273"/>
        <end position="288"/>
    </location>
</feature>
<keyword evidence="20" id="KW-1185">Reference proteome</keyword>
<reference evidence="19" key="1">
    <citation type="journal article" date="2021" name="Mol. Ecol. Resour.">
        <title>Apolygus lucorum genome provides insights into omnivorousness and mesophyll feeding.</title>
        <authorList>
            <person name="Liu Y."/>
            <person name="Liu H."/>
            <person name="Wang H."/>
            <person name="Huang T."/>
            <person name="Liu B."/>
            <person name="Yang B."/>
            <person name="Yin L."/>
            <person name="Li B."/>
            <person name="Zhang Y."/>
            <person name="Zhang S."/>
            <person name="Jiang F."/>
            <person name="Zhang X."/>
            <person name="Ren Y."/>
            <person name="Wang B."/>
            <person name="Wang S."/>
            <person name="Lu Y."/>
            <person name="Wu K."/>
            <person name="Fan W."/>
            <person name="Wang G."/>
        </authorList>
    </citation>
    <scope>NUCLEOTIDE SEQUENCE</scope>
    <source>
        <strain evidence="19">12Hb</strain>
    </source>
</reference>
<feature type="disulfide bond" evidence="12">
    <location>
        <begin position="54"/>
        <end position="72"/>
    </location>
</feature>
<dbReference type="GO" id="GO:0005509">
    <property type="term" value="F:calcium ion binding"/>
    <property type="evidence" value="ECO:0007669"/>
    <property type="project" value="InterPro"/>
</dbReference>
<dbReference type="InterPro" id="IPR013151">
    <property type="entry name" value="Immunoglobulin_dom"/>
</dbReference>
<dbReference type="Pfam" id="PF02210">
    <property type="entry name" value="Laminin_G_2"/>
    <property type="match status" value="1"/>
</dbReference>
<feature type="domain" description="Ig-like" evidence="17">
    <location>
        <begin position="1867"/>
        <end position="1951"/>
    </location>
</feature>
<comment type="subcellular location">
    <subcellularLocation>
        <location evidence="1">Cell membrane</location>
    </subcellularLocation>
</comment>
<dbReference type="Gene3D" id="2.60.40.10">
    <property type="entry name" value="Immunoglobulins"/>
    <property type="match status" value="13"/>
</dbReference>
<feature type="domain" description="Laminin EGF-like" evidence="16">
    <location>
        <begin position="960"/>
        <end position="1046"/>
    </location>
</feature>
<feature type="disulfide bond" evidence="10">
    <location>
        <begin position="3347"/>
        <end position="3356"/>
    </location>
</feature>
<dbReference type="InterPro" id="IPR000152">
    <property type="entry name" value="EGF-type_Asp/Asn_hydroxyl_site"/>
</dbReference>
<feature type="disulfide bond" evidence="12">
    <location>
        <begin position="452"/>
        <end position="467"/>
    </location>
</feature>
<keyword evidence="2" id="KW-1003">Cell membrane</keyword>
<dbReference type="SMART" id="SM00192">
    <property type="entry name" value="LDLa"/>
    <property type="match status" value="12"/>
</dbReference>
<dbReference type="PRINTS" id="PR00261">
    <property type="entry name" value="LDLRECEPTOR"/>
</dbReference>
<feature type="disulfide bond" evidence="12">
    <location>
        <begin position="308"/>
        <end position="323"/>
    </location>
</feature>
<feature type="disulfide bond" evidence="12">
    <location>
        <begin position="296"/>
        <end position="314"/>
    </location>
</feature>
<feature type="domain" description="Ig-like" evidence="17">
    <location>
        <begin position="1957"/>
        <end position="2039"/>
    </location>
</feature>
<feature type="disulfide bond" evidence="12">
    <location>
        <begin position="92"/>
        <end position="110"/>
    </location>
</feature>
<evidence type="ECO:0000256" key="5">
    <source>
        <dbReference type="ARBA" id="ARBA00023136"/>
    </source>
</evidence>
<feature type="domain" description="Ig-like" evidence="17">
    <location>
        <begin position="326"/>
        <end position="416"/>
    </location>
</feature>
<evidence type="ECO:0008006" key="21">
    <source>
        <dbReference type="Google" id="ProtNLM"/>
    </source>
</evidence>
<evidence type="ECO:0000256" key="9">
    <source>
        <dbReference type="ARBA" id="ARBA00023319"/>
    </source>
</evidence>
<dbReference type="SMART" id="SM00180">
    <property type="entry name" value="EGF_Lam"/>
    <property type="match status" value="4"/>
</dbReference>
<evidence type="ECO:0000313" key="19">
    <source>
        <dbReference type="EMBL" id="KAF6198550.1"/>
    </source>
</evidence>
<dbReference type="CDD" id="cd00112">
    <property type="entry name" value="LDLa"/>
    <property type="match status" value="11"/>
</dbReference>
<evidence type="ECO:0000256" key="11">
    <source>
        <dbReference type="PROSITE-ProRule" id="PRU00122"/>
    </source>
</evidence>
<feature type="disulfide bond" evidence="10">
    <location>
        <begin position="3019"/>
        <end position="3036"/>
    </location>
</feature>
<evidence type="ECO:0000256" key="1">
    <source>
        <dbReference type="ARBA" id="ARBA00004236"/>
    </source>
</evidence>
<dbReference type="Proteomes" id="UP000466442">
    <property type="component" value="Linkage Group LG16"/>
</dbReference>
<feature type="disulfide bond" evidence="12">
    <location>
        <begin position="474"/>
        <end position="486"/>
    </location>
</feature>
<keyword evidence="3" id="KW-0732">Signal</keyword>
<dbReference type="InterPro" id="IPR013106">
    <property type="entry name" value="Ig_V-set"/>
</dbReference>
<comment type="caution">
    <text evidence="19">The sequence shown here is derived from an EMBL/GenBank/DDBJ whole genome shotgun (WGS) entry which is preliminary data.</text>
</comment>
<dbReference type="PROSITE" id="PS50025">
    <property type="entry name" value="LAM_G_DOMAIN"/>
    <property type="match status" value="3"/>
</dbReference>
<evidence type="ECO:0000256" key="8">
    <source>
        <dbReference type="ARBA" id="ARBA00023292"/>
    </source>
</evidence>
<dbReference type="InterPro" id="IPR003599">
    <property type="entry name" value="Ig_sub"/>
</dbReference>
<feature type="domain" description="Ig-like" evidence="17">
    <location>
        <begin position="2750"/>
        <end position="2825"/>
    </location>
</feature>
<feature type="disulfide bond" evidence="12">
    <location>
        <begin position="536"/>
        <end position="551"/>
    </location>
</feature>
<feature type="domain" description="Laminin G" evidence="14">
    <location>
        <begin position="2836"/>
        <end position="3014"/>
    </location>
</feature>
<evidence type="ECO:0000259" key="16">
    <source>
        <dbReference type="PROSITE" id="PS50027"/>
    </source>
</evidence>
<dbReference type="CDD" id="cd00055">
    <property type="entry name" value="EGF_Lam"/>
    <property type="match status" value="3"/>
</dbReference>
<dbReference type="SMART" id="SM00409">
    <property type="entry name" value="IG"/>
    <property type="match status" value="13"/>
</dbReference>
<dbReference type="GO" id="GO:0030424">
    <property type="term" value="C:axon"/>
    <property type="evidence" value="ECO:0007669"/>
    <property type="project" value="TreeGrafter"/>
</dbReference>
<dbReference type="Pfam" id="PF00054">
    <property type="entry name" value="Laminin_G_1"/>
    <property type="match status" value="2"/>
</dbReference>
<evidence type="ECO:0000259" key="14">
    <source>
        <dbReference type="PROSITE" id="PS50025"/>
    </source>
</evidence>
<dbReference type="PROSITE" id="PS50068">
    <property type="entry name" value="LDLRA_2"/>
    <property type="match status" value="12"/>
</dbReference>
<dbReference type="GO" id="GO:0007156">
    <property type="term" value="P:homophilic cell adhesion via plasma membrane adhesion molecules"/>
    <property type="evidence" value="ECO:0007669"/>
    <property type="project" value="TreeGrafter"/>
</dbReference>
<dbReference type="InterPro" id="IPR002172">
    <property type="entry name" value="LDrepeatLR_classA_rpt"/>
</dbReference>
<feature type="disulfide bond" evidence="12">
    <location>
        <begin position="11"/>
        <end position="23"/>
    </location>
</feature>
<feature type="disulfide bond" evidence="12">
    <location>
        <begin position="30"/>
        <end position="45"/>
    </location>
</feature>
<dbReference type="Pfam" id="PF00053">
    <property type="entry name" value="EGF_laminin"/>
    <property type="match status" value="6"/>
</dbReference>
<feature type="disulfide bond" evidence="12">
    <location>
        <begin position="18"/>
        <end position="36"/>
    </location>
</feature>
<feature type="disulfide bond" evidence="12">
    <location>
        <begin position="85"/>
        <end position="97"/>
    </location>
</feature>
<feature type="disulfide bond" evidence="12">
    <location>
        <begin position="47"/>
        <end position="59"/>
    </location>
</feature>
<feature type="disulfide bond" evidence="12">
    <location>
        <begin position="135"/>
        <end position="153"/>
    </location>
</feature>
<dbReference type="SMART" id="SM00408">
    <property type="entry name" value="IGc2"/>
    <property type="match status" value="13"/>
</dbReference>
<dbReference type="SUPFAM" id="SSF48726">
    <property type="entry name" value="Immunoglobulin"/>
    <property type="match status" value="13"/>
</dbReference>
<dbReference type="Pfam" id="PF00052">
    <property type="entry name" value="Laminin_B"/>
    <property type="match status" value="3"/>
</dbReference>
<dbReference type="GO" id="GO:0048513">
    <property type="term" value="P:animal organ development"/>
    <property type="evidence" value="ECO:0007669"/>
    <property type="project" value="UniProtKB-ARBA"/>
</dbReference>
<dbReference type="InterPro" id="IPR000034">
    <property type="entry name" value="Laminin_IV"/>
</dbReference>
<dbReference type="InterPro" id="IPR036055">
    <property type="entry name" value="LDL_receptor-like_sf"/>
</dbReference>
<evidence type="ECO:0000256" key="12">
    <source>
        <dbReference type="PROSITE-ProRule" id="PRU00124"/>
    </source>
</evidence>
<gene>
    <name evidence="19" type="ORF">GE061_008298</name>
</gene>
<dbReference type="SUPFAM" id="SSF49899">
    <property type="entry name" value="Concanavalin A-like lectins/glucanases"/>
    <property type="match status" value="3"/>
</dbReference>
<dbReference type="InterPro" id="IPR001881">
    <property type="entry name" value="EGF-like_Ca-bd_dom"/>
</dbReference>
<dbReference type="InterPro" id="IPR002049">
    <property type="entry name" value="LE_dom"/>
</dbReference>
<feature type="domain" description="Ig-like" evidence="17">
    <location>
        <begin position="2337"/>
        <end position="2418"/>
    </location>
</feature>
<dbReference type="PROSITE" id="PS50026">
    <property type="entry name" value="EGF_3"/>
    <property type="match status" value="5"/>
</dbReference>
<dbReference type="InterPro" id="IPR001791">
    <property type="entry name" value="Laminin_G"/>
</dbReference>
<dbReference type="InterPro" id="IPR013783">
    <property type="entry name" value="Ig-like_fold"/>
</dbReference>